<gene>
    <name evidence="2" type="ORF">DW859_14105</name>
    <name evidence="1" type="ORF">DXB81_08275</name>
</gene>
<name>A0A395ZVW6_9FIRM</name>
<dbReference type="Pfam" id="PF07751">
    <property type="entry name" value="Abi_2"/>
    <property type="match status" value="1"/>
</dbReference>
<protein>
    <submittedName>
        <fullName evidence="1">Abi family protein</fullName>
    </submittedName>
</protein>
<sequence length="312" mass="37435">MSKPFITYTAQVEKLKNEKNLVITDDDFAVESLQNISYYALIGGYKHPFIDIHTRKYINEACFENIVALYEFDEELRGIFFKYLCRVERKMRSSISYHFCRKHGERQEEYLKSNNYGNIPKNKYGITKLIKMLDMMANKNKDHEYLVYQRNKYHNIPLWVIMNTLTFGQISKMFEFLPQNMQGAICQDFGNVKKNEMIKYLKVLTLYRNVCAHNERLFSYHTYIDIPDTLLHKKLGISKNGSKYIYGKNDLFSVVITFRYLLPKTDFLLFKKQLLHIFDRYEKQNSNLKLNDLFEYMGFPINWKEITKFRKI</sequence>
<dbReference type="EMBL" id="QSHL01000012">
    <property type="protein sequence ID" value="RHC04046.1"/>
    <property type="molecule type" value="Genomic_DNA"/>
</dbReference>
<dbReference type="InterPro" id="IPR011664">
    <property type="entry name" value="Abi_system_AbiD/AbiF-like"/>
</dbReference>
<evidence type="ECO:0000313" key="2">
    <source>
        <dbReference type="EMBL" id="RHC04046.1"/>
    </source>
</evidence>
<dbReference type="EMBL" id="QSUB01000003">
    <property type="protein sequence ID" value="RGN04820.1"/>
    <property type="molecule type" value="Genomic_DNA"/>
</dbReference>
<dbReference type="RefSeq" id="WP_005422103.1">
    <property type="nucleotide sequence ID" value="NZ_CP176627.1"/>
</dbReference>
<evidence type="ECO:0000313" key="3">
    <source>
        <dbReference type="Proteomes" id="UP000261222"/>
    </source>
</evidence>
<dbReference type="AlphaFoldDB" id="A0A395ZVW6"/>
<dbReference type="GeneID" id="79803083"/>
<comment type="caution">
    <text evidence="1">The sequence shown here is derived from an EMBL/GenBank/DDBJ whole genome shotgun (WGS) entry which is preliminary data.</text>
</comment>
<evidence type="ECO:0000313" key="4">
    <source>
        <dbReference type="Proteomes" id="UP000265808"/>
    </source>
</evidence>
<organism evidence="1 3">
    <name type="scientific">Blautia obeum</name>
    <dbReference type="NCBI Taxonomy" id="40520"/>
    <lineage>
        <taxon>Bacteria</taxon>
        <taxon>Bacillati</taxon>
        <taxon>Bacillota</taxon>
        <taxon>Clostridia</taxon>
        <taxon>Lachnospirales</taxon>
        <taxon>Lachnospiraceae</taxon>
        <taxon>Blautia</taxon>
    </lineage>
</organism>
<dbReference type="Proteomes" id="UP000261222">
    <property type="component" value="Unassembled WGS sequence"/>
</dbReference>
<dbReference type="Proteomes" id="UP000265808">
    <property type="component" value="Unassembled WGS sequence"/>
</dbReference>
<proteinExistence type="predicted"/>
<accession>A0A395ZVW6</accession>
<evidence type="ECO:0000313" key="1">
    <source>
        <dbReference type="EMBL" id="RGN04820.1"/>
    </source>
</evidence>
<reference evidence="3 4" key="1">
    <citation type="submission" date="2018-08" db="EMBL/GenBank/DDBJ databases">
        <title>A genome reference for cultivated species of the human gut microbiota.</title>
        <authorList>
            <person name="Zou Y."/>
            <person name="Xue W."/>
            <person name="Luo G."/>
        </authorList>
    </citation>
    <scope>NUCLEOTIDE SEQUENCE [LARGE SCALE GENOMIC DNA]</scope>
    <source>
        <strain evidence="2 4">AM37-4AC</strain>
        <strain evidence="1 3">OM06-11AA</strain>
    </source>
</reference>